<evidence type="ECO:0000313" key="1">
    <source>
        <dbReference type="EMBL" id="NMO95440.1"/>
    </source>
</evidence>
<dbReference type="AlphaFoldDB" id="A0A848M5D5"/>
<dbReference type="Proteomes" id="UP000565468">
    <property type="component" value="Unassembled WGS sequence"/>
</dbReference>
<evidence type="ECO:0000313" key="2">
    <source>
        <dbReference type="Proteomes" id="UP000565468"/>
    </source>
</evidence>
<organism evidence="1 2">
    <name type="scientific">Paenibacillus lemnae</name>
    <dbReference type="NCBI Taxonomy" id="1330551"/>
    <lineage>
        <taxon>Bacteria</taxon>
        <taxon>Bacillati</taxon>
        <taxon>Bacillota</taxon>
        <taxon>Bacilli</taxon>
        <taxon>Bacillales</taxon>
        <taxon>Paenibacillaceae</taxon>
        <taxon>Paenibacillus</taxon>
    </lineage>
</organism>
<dbReference type="RefSeq" id="WP_169504221.1">
    <property type="nucleotide sequence ID" value="NZ_JABBPN010000004.1"/>
</dbReference>
<comment type="caution">
    <text evidence="1">The sequence shown here is derived from an EMBL/GenBank/DDBJ whole genome shotgun (WGS) entry which is preliminary data.</text>
</comment>
<gene>
    <name evidence="1" type="ORF">HII30_06525</name>
</gene>
<keyword evidence="2" id="KW-1185">Reference proteome</keyword>
<protein>
    <submittedName>
        <fullName evidence="1">Uncharacterized protein</fullName>
    </submittedName>
</protein>
<dbReference type="EMBL" id="JABBPN010000004">
    <property type="protein sequence ID" value="NMO95440.1"/>
    <property type="molecule type" value="Genomic_DNA"/>
</dbReference>
<accession>A0A848M5D5</accession>
<reference evidence="1 2" key="1">
    <citation type="submission" date="2020-04" db="EMBL/GenBank/DDBJ databases">
        <title>Paenibacillus algicola sp. nov., a novel marine bacterium producing alginate lyase.</title>
        <authorList>
            <person name="Huang H."/>
        </authorList>
    </citation>
    <scope>NUCLEOTIDE SEQUENCE [LARGE SCALE GENOMIC DNA]</scope>
    <source>
        <strain evidence="1 2">L7-75</strain>
    </source>
</reference>
<name>A0A848M5D5_PAELE</name>
<proteinExistence type="predicted"/>
<sequence length="196" mass="22958">MQQWLILMTSGLRGMMVTSDPQLNSLLPVLGFKKIGHFNSGRTQDEELTGWELDFRQTSFHEWIQIIIRQTDRPYESLAGATRRPYVNVIDLNEMKQILLHLFDTVKLEQLAVVKRMDRSGNELQRMIHEILIESCPKEPLSALEQQILKESYLQRGKNKNQLSQDFHMSRTTFYRHSQSALRHLGYVLTQFCGHE</sequence>